<evidence type="ECO:0000259" key="2">
    <source>
        <dbReference type="Pfam" id="PF21553"/>
    </source>
</evidence>
<organism evidence="3 4">
    <name type="scientific">Candidatus Taylorbacteria bacterium RIFCSPHIGHO2_02_FULL_44_12</name>
    <dbReference type="NCBI Taxonomy" id="1802308"/>
    <lineage>
        <taxon>Bacteria</taxon>
        <taxon>Candidatus Tayloriibacteriota</taxon>
    </lineage>
</organism>
<comment type="caution">
    <text evidence="3">The sequence shown here is derived from an EMBL/GenBank/DDBJ whole genome shotgun (WGS) entry which is preliminary data.</text>
</comment>
<dbReference type="Pfam" id="PF21553">
    <property type="entry name" value="Formyl_trans_C_2"/>
    <property type="match status" value="1"/>
</dbReference>
<dbReference type="STRING" id="1802308.A3D50_01475"/>
<reference evidence="3 4" key="1">
    <citation type="journal article" date="2016" name="Nat. Commun.">
        <title>Thousands of microbial genomes shed light on interconnected biogeochemical processes in an aquifer system.</title>
        <authorList>
            <person name="Anantharaman K."/>
            <person name="Brown C.T."/>
            <person name="Hug L.A."/>
            <person name="Sharon I."/>
            <person name="Castelle C.J."/>
            <person name="Probst A.J."/>
            <person name="Thomas B.C."/>
            <person name="Singh A."/>
            <person name="Wilkins M.J."/>
            <person name="Karaoz U."/>
            <person name="Brodie E.L."/>
            <person name="Williams K.H."/>
            <person name="Hubbard S.S."/>
            <person name="Banfield J.F."/>
        </authorList>
    </citation>
    <scope>NUCLEOTIDE SEQUENCE [LARGE SCALE GENOMIC DNA]</scope>
</reference>
<dbReference type="InterPro" id="IPR049355">
    <property type="entry name" value="Formyl_trans-like_C"/>
</dbReference>
<evidence type="ECO:0000313" key="4">
    <source>
        <dbReference type="Proteomes" id="UP000178413"/>
    </source>
</evidence>
<feature type="domain" description="Methionyl-tRNA formyltransferase-like C-terminal" evidence="2">
    <location>
        <begin position="167"/>
        <end position="223"/>
    </location>
</feature>
<dbReference type="Pfam" id="PF00551">
    <property type="entry name" value="Formyl_trans_N"/>
    <property type="match status" value="1"/>
</dbReference>
<proteinExistence type="predicted"/>
<dbReference type="Gene3D" id="3.10.25.20">
    <property type="match status" value="1"/>
</dbReference>
<dbReference type="InterPro" id="IPR011034">
    <property type="entry name" value="Formyl_transferase-like_C_sf"/>
</dbReference>
<accession>A0A1G2MKK5</accession>
<evidence type="ECO:0000313" key="3">
    <source>
        <dbReference type="EMBL" id="OHA24450.1"/>
    </source>
</evidence>
<protein>
    <submittedName>
        <fullName evidence="3">Uncharacterized protein</fullName>
    </submittedName>
</protein>
<name>A0A1G2MKK5_9BACT</name>
<dbReference type="Gene3D" id="3.40.50.170">
    <property type="entry name" value="Formyl transferase, N-terminal domain"/>
    <property type="match status" value="1"/>
</dbReference>
<dbReference type="AlphaFoldDB" id="A0A1G2MKK5"/>
<gene>
    <name evidence="3" type="ORF">A3D50_01475</name>
</gene>
<dbReference type="SUPFAM" id="SSF53328">
    <property type="entry name" value="Formyltransferase"/>
    <property type="match status" value="1"/>
</dbReference>
<dbReference type="InterPro" id="IPR036477">
    <property type="entry name" value="Formyl_transf_N_sf"/>
</dbReference>
<dbReference type="GO" id="GO:0003824">
    <property type="term" value="F:catalytic activity"/>
    <property type="evidence" value="ECO:0007669"/>
    <property type="project" value="InterPro"/>
</dbReference>
<dbReference type="Proteomes" id="UP000178413">
    <property type="component" value="Unassembled WGS sequence"/>
</dbReference>
<dbReference type="EMBL" id="MHRM01000004">
    <property type="protein sequence ID" value="OHA24450.1"/>
    <property type="molecule type" value="Genomic_DNA"/>
</dbReference>
<dbReference type="CDD" id="cd08821">
    <property type="entry name" value="FMT_core_like_1"/>
    <property type="match status" value="1"/>
</dbReference>
<feature type="domain" description="Formyl transferase N-terminal" evidence="1">
    <location>
        <begin position="36"/>
        <end position="127"/>
    </location>
</feature>
<evidence type="ECO:0000259" key="1">
    <source>
        <dbReference type="Pfam" id="PF00551"/>
    </source>
</evidence>
<dbReference type="InterPro" id="IPR002376">
    <property type="entry name" value="Formyl_transf_N"/>
</dbReference>
<dbReference type="SUPFAM" id="SSF50486">
    <property type="entry name" value="FMT C-terminal domain-like"/>
    <property type="match status" value="1"/>
</dbReference>
<sequence>MKKNVVIATIRSWNIEGYWRWNEPAGYKKHLVTNPDQLTDQWLKTINPEFIFFPHWSWIIPENIYNKYECVVFHTADLPRGRGGSPIQNLIIRGIYKTKVSALQVTGGLDEGPIYAKVPLDISKGSAQEIFQKNSIIVYKMISEILKKHPKPRPQKGKVLIFKRRKPSESLIPEGLSTRKLYDFIRMLDADGYPRAYIETNGYILEFNTAAINNESVTARVIIKPKKAK</sequence>